<evidence type="ECO:0000313" key="6">
    <source>
        <dbReference type="Proteomes" id="UP000267027"/>
    </source>
</evidence>
<comment type="subcellular location">
    <subcellularLocation>
        <location evidence="1">Cytoplasm</location>
    </subcellularLocation>
</comment>
<evidence type="ECO:0000313" key="5">
    <source>
        <dbReference type="EMBL" id="VDM55343.1"/>
    </source>
</evidence>
<evidence type="ECO:0000256" key="4">
    <source>
        <dbReference type="PROSITE-ProRule" id="PRU00339"/>
    </source>
</evidence>
<evidence type="ECO:0000256" key="1">
    <source>
        <dbReference type="ARBA" id="ARBA00004496"/>
    </source>
</evidence>
<dbReference type="GO" id="GO:0000132">
    <property type="term" value="P:establishment of mitotic spindle orientation"/>
    <property type="evidence" value="ECO:0007669"/>
    <property type="project" value="TreeGrafter"/>
</dbReference>
<keyword evidence="4" id="KW-0802">TPR repeat</keyword>
<reference evidence="7" key="1">
    <citation type="submission" date="2017-02" db="UniProtKB">
        <authorList>
            <consortium name="WormBaseParasite"/>
        </authorList>
    </citation>
    <scope>IDENTIFICATION</scope>
</reference>
<dbReference type="GO" id="GO:0005092">
    <property type="term" value="F:GDP-dissociation inhibitor activity"/>
    <property type="evidence" value="ECO:0007669"/>
    <property type="project" value="TreeGrafter"/>
</dbReference>
<dbReference type="OrthoDB" id="286233at2759"/>
<gene>
    <name evidence="5" type="ORF">ACOC_LOCUS3758</name>
</gene>
<dbReference type="SMART" id="SM00028">
    <property type="entry name" value="TPR"/>
    <property type="match status" value="3"/>
</dbReference>
<dbReference type="PANTHER" id="PTHR45954">
    <property type="entry name" value="LD33695P"/>
    <property type="match status" value="1"/>
</dbReference>
<sequence>MSAASNGRSRRSSIRNFISTIPIFRSTSAAQGNTAKLDDGTNPACYELAKKGEVLCRECKFDDAIPILLEALALGSEEPSILSPIYSQLGHSYHTVGDLPNAYKYHCCEDCLADGFYSLAAIYVRRAKQMVKKVNRQAKKRCILEDESTFTESSENLSSDSSYTRDLNEAMSLYRMPLHVVAYMGVWAMSCICSVIIREHYSIMKRQVVQHFRFILLIVRLSIASEFDDKDAKYRAYINIGNAHLRRHKGNSAIRYYQSALDLALEDSNKTRESKCCFCLANAAYDIGDYYRAQEYFLRSMALARELEDFTIMFHAYSGLARVCTKFDDYPKAAYFLACIRALAVQIHDEDMVTAAVESLIQLIEKHRHCLISRDKNINFDSSNDPEPQSHVCQVKKVSGSTNLTFTDQPSSGHVSFNRTAQEERHFLESASAAPRKSEDDFIDLPLGVRSSGLDEQRRDMPVVRSRALAGRRQADSGMVTLNEDPESPIDMVLNGEASRMMKQREVFLPGMKVKKATSELLHSPGYTPNEGVDPRIDEAIIDLLTNSRDQGVNDQRSDVVITPKNSAGFCSIEEICVEEESSLVIIQLQAERLKDKAARRETVNKP</sequence>
<protein>
    <submittedName>
        <fullName evidence="7">TPR_REGION domain-containing protein</fullName>
    </submittedName>
</protein>
<dbReference type="InterPro" id="IPR052386">
    <property type="entry name" value="GPSM"/>
</dbReference>
<keyword evidence="6" id="KW-1185">Reference proteome</keyword>
<dbReference type="InterPro" id="IPR011990">
    <property type="entry name" value="TPR-like_helical_dom_sf"/>
</dbReference>
<dbReference type="Gene3D" id="1.25.40.10">
    <property type="entry name" value="Tetratricopeptide repeat domain"/>
    <property type="match status" value="1"/>
</dbReference>
<organism evidence="7">
    <name type="scientific">Angiostrongylus costaricensis</name>
    <name type="common">Nematode worm</name>
    <dbReference type="NCBI Taxonomy" id="334426"/>
    <lineage>
        <taxon>Eukaryota</taxon>
        <taxon>Metazoa</taxon>
        <taxon>Ecdysozoa</taxon>
        <taxon>Nematoda</taxon>
        <taxon>Chromadorea</taxon>
        <taxon>Rhabditida</taxon>
        <taxon>Rhabditina</taxon>
        <taxon>Rhabditomorpha</taxon>
        <taxon>Strongyloidea</taxon>
        <taxon>Metastrongylidae</taxon>
        <taxon>Angiostrongylus</taxon>
    </lineage>
</organism>
<proteinExistence type="predicted"/>
<dbReference type="GO" id="GO:0005938">
    <property type="term" value="C:cell cortex"/>
    <property type="evidence" value="ECO:0007669"/>
    <property type="project" value="TreeGrafter"/>
</dbReference>
<dbReference type="InterPro" id="IPR019734">
    <property type="entry name" value="TPR_rpt"/>
</dbReference>
<feature type="repeat" description="TPR" evidence="4">
    <location>
        <begin position="234"/>
        <end position="267"/>
    </location>
</feature>
<evidence type="ECO:0000256" key="3">
    <source>
        <dbReference type="ARBA" id="ARBA00022737"/>
    </source>
</evidence>
<dbReference type="EMBL" id="UYYA01001374">
    <property type="protein sequence ID" value="VDM55343.1"/>
    <property type="molecule type" value="Genomic_DNA"/>
</dbReference>
<dbReference type="PROSITE" id="PS50005">
    <property type="entry name" value="TPR"/>
    <property type="match status" value="1"/>
</dbReference>
<dbReference type="OMA" id="REENDNC"/>
<evidence type="ECO:0000313" key="7">
    <source>
        <dbReference type="WBParaSite" id="ACOC_0000375701-mRNA-1"/>
    </source>
</evidence>
<keyword evidence="2" id="KW-0963">Cytoplasm</keyword>
<dbReference type="STRING" id="334426.A0A0R3PHD0"/>
<dbReference type="AlphaFoldDB" id="A0A0R3PHD0"/>
<dbReference type="GO" id="GO:0001965">
    <property type="term" value="F:G-protein alpha-subunit binding"/>
    <property type="evidence" value="ECO:0007669"/>
    <property type="project" value="TreeGrafter"/>
</dbReference>
<accession>A0A0R3PHD0</accession>
<dbReference type="WBParaSite" id="ACOC_0000375701-mRNA-1">
    <property type="protein sequence ID" value="ACOC_0000375701-mRNA-1"/>
    <property type="gene ID" value="ACOC_0000375701"/>
</dbReference>
<keyword evidence="3" id="KW-0677">Repeat</keyword>
<reference evidence="5 6" key="2">
    <citation type="submission" date="2018-11" db="EMBL/GenBank/DDBJ databases">
        <authorList>
            <consortium name="Pathogen Informatics"/>
        </authorList>
    </citation>
    <scope>NUCLEOTIDE SEQUENCE [LARGE SCALE GENOMIC DNA]</scope>
    <source>
        <strain evidence="5 6">Costa Rica</strain>
    </source>
</reference>
<dbReference type="Proteomes" id="UP000267027">
    <property type="component" value="Unassembled WGS sequence"/>
</dbReference>
<evidence type="ECO:0000256" key="2">
    <source>
        <dbReference type="ARBA" id="ARBA00022490"/>
    </source>
</evidence>
<dbReference type="PANTHER" id="PTHR45954:SF1">
    <property type="entry name" value="LD33695P"/>
    <property type="match status" value="1"/>
</dbReference>
<name>A0A0R3PHD0_ANGCS</name>
<dbReference type="SUPFAM" id="SSF48452">
    <property type="entry name" value="TPR-like"/>
    <property type="match status" value="1"/>
</dbReference>